<dbReference type="AlphaFoldDB" id="A0A1M7EZ13"/>
<sequence length="68" mass="7196">MADVALSKIVGALPAEPDPDALYFVRVGAGFDLYVGGTRLNPGWVEITQAAYEALDPPTPGVMYVVTE</sequence>
<dbReference type="STRING" id="53463.SAMN05444389_102421"/>
<protein>
    <submittedName>
        <fullName evidence="1">Uncharacterized protein</fullName>
    </submittedName>
</protein>
<dbReference type="OrthoDB" id="9554592at2"/>
<evidence type="ECO:0000313" key="1">
    <source>
        <dbReference type="EMBL" id="SHL96961.1"/>
    </source>
</evidence>
<keyword evidence="2" id="KW-1185">Reference proteome</keyword>
<accession>A0A1M7EZ13</accession>
<gene>
    <name evidence="1" type="ORF">SAMN05444389_102421</name>
</gene>
<proteinExistence type="predicted"/>
<dbReference type="Proteomes" id="UP000184444">
    <property type="component" value="Unassembled WGS sequence"/>
</dbReference>
<organism evidence="1 2">
    <name type="scientific">Paracoccus solventivorans</name>
    <dbReference type="NCBI Taxonomy" id="53463"/>
    <lineage>
        <taxon>Bacteria</taxon>
        <taxon>Pseudomonadati</taxon>
        <taxon>Pseudomonadota</taxon>
        <taxon>Alphaproteobacteria</taxon>
        <taxon>Rhodobacterales</taxon>
        <taxon>Paracoccaceae</taxon>
        <taxon>Paracoccus</taxon>
    </lineage>
</organism>
<dbReference type="RefSeq" id="WP_073063294.1">
    <property type="nucleotide sequence ID" value="NZ_FRCK01000002.1"/>
</dbReference>
<name>A0A1M7EZ13_9RHOB</name>
<evidence type="ECO:0000313" key="2">
    <source>
        <dbReference type="Proteomes" id="UP000184444"/>
    </source>
</evidence>
<dbReference type="EMBL" id="FRCK01000002">
    <property type="protein sequence ID" value="SHL96961.1"/>
    <property type="molecule type" value="Genomic_DNA"/>
</dbReference>
<reference evidence="2" key="1">
    <citation type="submission" date="2016-11" db="EMBL/GenBank/DDBJ databases">
        <authorList>
            <person name="Varghese N."/>
            <person name="Submissions S."/>
        </authorList>
    </citation>
    <scope>NUCLEOTIDE SEQUENCE [LARGE SCALE GENOMIC DNA]</scope>
    <source>
        <strain evidence="2">DSM 6637</strain>
    </source>
</reference>